<protein>
    <recommendedName>
        <fullName evidence="1">BioF2-like acetyltransferase domain-containing protein</fullName>
    </recommendedName>
</protein>
<comment type="caution">
    <text evidence="2">The sequence shown here is derived from an EMBL/GenBank/DDBJ whole genome shotgun (WGS) entry which is preliminary data.</text>
</comment>
<evidence type="ECO:0000313" key="3">
    <source>
        <dbReference type="Proteomes" id="UP001057868"/>
    </source>
</evidence>
<proteinExistence type="predicted"/>
<dbReference type="InterPro" id="IPR016181">
    <property type="entry name" value="Acyl_CoA_acyltransferase"/>
</dbReference>
<dbReference type="InterPro" id="IPR050644">
    <property type="entry name" value="PG_Glycine_Bridge_Synth"/>
</dbReference>
<feature type="domain" description="BioF2-like acetyltransferase" evidence="1">
    <location>
        <begin position="156"/>
        <end position="267"/>
    </location>
</feature>
<dbReference type="PANTHER" id="PTHR36174:SF1">
    <property type="entry name" value="LIPID II:GLYCINE GLYCYLTRANSFERASE"/>
    <property type="match status" value="1"/>
</dbReference>
<reference evidence="2" key="1">
    <citation type="journal article" date="2023" name="Int. J. Syst. Evol. Microbiol.">
        <title>&lt;i&gt;Clostridium folliculivorans&lt;/i&gt; sp. nov., isolated from soil samples of an organic paddy in Japan.</title>
        <authorList>
            <person name="Tazawa J."/>
            <person name="Kobayashi H."/>
            <person name="Tanizawa Y."/>
            <person name="Uchino A."/>
            <person name="Tanaka F."/>
            <person name="Urashima Y."/>
            <person name="Miura S."/>
            <person name="Sakamoto M."/>
            <person name="Ohkuma M."/>
            <person name="Tohno M."/>
        </authorList>
    </citation>
    <scope>NUCLEOTIDE SEQUENCE</scope>
    <source>
        <strain evidence="2">D1-1</strain>
    </source>
</reference>
<dbReference type="RefSeq" id="WP_261853806.1">
    <property type="nucleotide sequence ID" value="NZ_BQXY01000007.1"/>
</dbReference>
<organism evidence="2 3">
    <name type="scientific">Clostridium folliculivorans</name>
    <dbReference type="NCBI Taxonomy" id="2886038"/>
    <lineage>
        <taxon>Bacteria</taxon>
        <taxon>Bacillati</taxon>
        <taxon>Bacillota</taxon>
        <taxon>Clostridia</taxon>
        <taxon>Eubacteriales</taxon>
        <taxon>Clostridiaceae</taxon>
        <taxon>Clostridium</taxon>
    </lineage>
</organism>
<dbReference type="PANTHER" id="PTHR36174">
    <property type="entry name" value="LIPID II:GLYCINE GLYCYLTRANSFERASE"/>
    <property type="match status" value="1"/>
</dbReference>
<gene>
    <name evidence="2" type="ORF">CFOLD11_37480</name>
</gene>
<dbReference type="Pfam" id="PF13480">
    <property type="entry name" value="Acetyltransf_6"/>
    <property type="match status" value="1"/>
</dbReference>
<name>A0A9W5Y598_9CLOT</name>
<dbReference type="Gene3D" id="3.40.630.30">
    <property type="match status" value="1"/>
</dbReference>
<sequence length="334" mass="39224">MTDKERYRELCKIEKTIPIFSKDWWMDAVCGESNWDVIIVDKGGKIVGTLPYYVRDSKGKKSIVQPVLTQKNGVWIGYPIHQKYAKKLAYEKDIMNSIIDKLSELKLEQYNQNFDYGVSNWLPFYWKGFTQTTRYTYVIEDLYDIDNIFSNIDSKTRNQIRKSEKIVNIKEDMNIEEFYKLNTMTFNRQNMKIPYSLEVVKQIYDACSVNGCVKILFAEDGEGNVHSAVFVVWDENSAYYLMGASDPNFRYSEANTLLIWEAIKYCSKVTKKFDFEGSMIEDIERFFRSFGAEQKAYFNISKYMGKKSLIKIIIKDIYNNSDGLNKLYNKLRGK</sequence>
<keyword evidence="3" id="KW-1185">Reference proteome</keyword>
<evidence type="ECO:0000259" key="1">
    <source>
        <dbReference type="Pfam" id="PF13480"/>
    </source>
</evidence>
<evidence type="ECO:0000313" key="2">
    <source>
        <dbReference type="EMBL" id="GKU26921.1"/>
    </source>
</evidence>
<dbReference type="SUPFAM" id="SSF55729">
    <property type="entry name" value="Acyl-CoA N-acyltransferases (Nat)"/>
    <property type="match status" value="1"/>
</dbReference>
<dbReference type="Proteomes" id="UP001057868">
    <property type="component" value="Unassembled WGS sequence"/>
</dbReference>
<dbReference type="AlphaFoldDB" id="A0A9W5Y598"/>
<dbReference type="EMBL" id="BQXY01000007">
    <property type="protein sequence ID" value="GKU26921.1"/>
    <property type="molecule type" value="Genomic_DNA"/>
</dbReference>
<dbReference type="InterPro" id="IPR038740">
    <property type="entry name" value="BioF2-like_GNAT_dom"/>
</dbReference>
<accession>A0A9W5Y598</accession>